<evidence type="ECO:0000259" key="4">
    <source>
        <dbReference type="PROSITE" id="PS51774"/>
    </source>
</evidence>
<name>A0A484LDC6_9ASTE</name>
<dbReference type="InterPro" id="IPR011684">
    <property type="entry name" value="NAB"/>
</dbReference>
<evidence type="ECO:0000256" key="1">
    <source>
        <dbReference type="ARBA" id="ARBA00023054"/>
    </source>
</evidence>
<dbReference type="OrthoDB" id="616075at2759"/>
<organism evidence="5 6">
    <name type="scientific">Cuscuta campestris</name>
    <dbReference type="NCBI Taxonomy" id="132261"/>
    <lineage>
        <taxon>Eukaryota</taxon>
        <taxon>Viridiplantae</taxon>
        <taxon>Streptophyta</taxon>
        <taxon>Embryophyta</taxon>
        <taxon>Tracheophyta</taxon>
        <taxon>Spermatophyta</taxon>
        <taxon>Magnoliopsida</taxon>
        <taxon>eudicotyledons</taxon>
        <taxon>Gunneridae</taxon>
        <taxon>Pentapetalae</taxon>
        <taxon>asterids</taxon>
        <taxon>lamiids</taxon>
        <taxon>Solanales</taxon>
        <taxon>Convolvulaceae</taxon>
        <taxon>Cuscuteae</taxon>
        <taxon>Cuscuta</taxon>
        <taxon>Cuscuta subgen. Grammica</taxon>
        <taxon>Cuscuta sect. Cleistogrammica</taxon>
    </lineage>
</organism>
<dbReference type="PANTHER" id="PTHR31631:SF0">
    <property type="entry name" value="PROTEIN NETWORKED 2D"/>
    <property type="match status" value="1"/>
</dbReference>
<dbReference type="Proteomes" id="UP000595140">
    <property type="component" value="Unassembled WGS sequence"/>
</dbReference>
<accession>A0A484LDC6</accession>
<dbReference type="PANTHER" id="PTHR31631">
    <property type="entry name" value="PROTEIN NETWORKED 2D"/>
    <property type="match status" value="1"/>
</dbReference>
<evidence type="ECO:0000313" key="5">
    <source>
        <dbReference type="EMBL" id="VFQ74383.1"/>
    </source>
</evidence>
<feature type="coiled-coil region" evidence="2">
    <location>
        <begin position="262"/>
        <end position="289"/>
    </location>
</feature>
<protein>
    <recommendedName>
        <fullName evidence="4">NAB domain-containing protein</fullName>
    </recommendedName>
</protein>
<feature type="compositionally biased region" description="Low complexity" evidence="3">
    <location>
        <begin position="136"/>
        <end position="145"/>
    </location>
</feature>
<evidence type="ECO:0000256" key="3">
    <source>
        <dbReference type="SAM" id="MobiDB-lite"/>
    </source>
</evidence>
<dbReference type="InterPro" id="IPR056889">
    <property type="entry name" value="NET2A-D/KIP1-like_C"/>
</dbReference>
<dbReference type="Pfam" id="PF25014">
    <property type="entry name" value="NET2A"/>
    <property type="match status" value="1"/>
</dbReference>
<dbReference type="Pfam" id="PF07765">
    <property type="entry name" value="KIP1"/>
    <property type="match status" value="1"/>
</dbReference>
<feature type="coiled-coil region" evidence="2">
    <location>
        <begin position="597"/>
        <end position="652"/>
    </location>
</feature>
<feature type="region of interest" description="Disordered" evidence="3">
    <location>
        <begin position="450"/>
        <end position="569"/>
    </location>
</feature>
<evidence type="ECO:0000313" key="6">
    <source>
        <dbReference type="Proteomes" id="UP000595140"/>
    </source>
</evidence>
<feature type="compositionally biased region" description="Polar residues" evidence="3">
    <location>
        <begin position="471"/>
        <end position="482"/>
    </location>
</feature>
<evidence type="ECO:0000256" key="2">
    <source>
        <dbReference type="SAM" id="Coils"/>
    </source>
</evidence>
<feature type="coiled-coil region" evidence="2">
    <location>
        <begin position="746"/>
        <end position="773"/>
    </location>
</feature>
<dbReference type="GO" id="GO:0003779">
    <property type="term" value="F:actin binding"/>
    <property type="evidence" value="ECO:0007669"/>
    <property type="project" value="InterPro"/>
</dbReference>
<dbReference type="AlphaFoldDB" id="A0A484LDC6"/>
<proteinExistence type="predicted"/>
<reference evidence="5 6" key="1">
    <citation type="submission" date="2018-04" db="EMBL/GenBank/DDBJ databases">
        <authorList>
            <person name="Vogel A."/>
        </authorList>
    </citation>
    <scope>NUCLEOTIDE SEQUENCE [LARGE SCALE GENOMIC DNA]</scope>
</reference>
<dbReference type="EMBL" id="OOIL02001339">
    <property type="protein sequence ID" value="VFQ74383.1"/>
    <property type="molecule type" value="Genomic_DNA"/>
</dbReference>
<gene>
    <name evidence="5" type="ORF">CCAM_LOCUS16159</name>
</gene>
<dbReference type="InterPro" id="IPR056888">
    <property type="entry name" value="NET2A-D/KIP1-like_dom"/>
</dbReference>
<feature type="region of interest" description="Disordered" evidence="3">
    <location>
        <begin position="115"/>
        <end position="147"/>
    </location>
</feature>
<feature type="domain" description="NAB" evidence="4">
    <location>
        <begin position="10"/>
        <end position="95"/>
    </location>
</feature>
<dbReference type="Pfam" id="PF24918">
    <property type="entry name" value="NET2A_C"/>
    <property type="match status" value="1"/>
</dbReference>
<feature type="region of interest" description="Disordered" evidence="3">
    <location>
        <begin position="652"/>
        <end position="702"/>
    </location>
</feature>
<keyword evidence="1 2" id="KW-0175">Coiled coil</keyword>
<feature type="compositionally biased region" description="Basic and acidic residues" evidence="3">
    <location>
        <begin position="662"/>
        <end position="696"/>
    </location>
</feature>
<keyword evidence="6" id="KW-1185">Reference proteome</keyword>
<dbReference type="PROSITE" id="PS51774">
    <property type="entry name" value="NAB"/>
    <property type="match status" value="1"/>
</dbReference>
<feature type="compositionally biased region" description="Acidic residues" evidence="3">
    <location>
        <begin position="458"/>
        <end position="469"/>
    </location>
</feature>
<sequence length="945" mass="107754">MLQRAASNAYSWWWASHIRTKQSKWLEESLQDEMNADMEEKVQHMLVLIQEDGDSFAKRAEMYYKRRPELINFVEESYRGFRSLAERYDKLSKDLQSVNHTLATLCPEQFQLDMDEDDEYGSPKPPPRKNFPRQNPKNVPKVPKAPSKKKLKVIITTATVPNKLQTKKPAEVVVAKKAPPKSGLTITQATEEVDRLQKDILKLQTAKEFVKSSYQSGLAKCRAIEDQISEMQQRVCALQDEFGVTKAIEDDVARTLMAEMALKSCRETLAQLQERQERASREAREEYKKIGDCYAAHIGLKNPQKSDDKRNERNSLVCESGSSSQEVCCDAMEESLRPLDCGDSMGALTVTELVEKIDELVNKVVDLENTISAQTLEIDRLKEEANDFQTKAGTLKEENDKTETAKENQMNEMEKKWKDIQNLNQGLEKQRSSLRKQIAEASWNLDHLSEKLKNVKPDEEEEDEEELEGTDSPQSEAESLTEFQPKENMGGKPDTLEDSGACALNSTSTERKEGEEVSIAPNTVVIKNEEEEGVKSESEHLSSVARTPAQKVETSGSPGSEDNGLKNVLNIDLDKDDEQNWREMLLNGMRDKEKAILKEYTTVLRNYKELKKKLTEIEKKDRDNEFEFTLQISELKSAIAKRDEEIQQLRQRVNVSLSPDGGAEKKEPSESTAKEQESRTESSKAREEDSERPQTKDDEDGFMLPALINKPVHVSPVEEKLRGEIDAILDENLDFWLRFSSSFHQIQKFKTTVQDLQHELSKVKEKKTQENSAHSQDLRSEVRPIFKHLREIHTELTVWLDQSGSLKDELKRRSSSLCHIQEEITIALREGVEGEEIQFSSHQAAKFQGEVLNMKQENNKVREELQAGVDHVTILQLEVEKTLKKLGHEFGLSGGNPQLKHSASRSKIPLGSFIFGNKPKKHKKSVFSCIHPNKKYQVLRAVIDL</sequence>